<evidence type="ECO:0000313" key="6">
    <source>
        <dbReference type="Proteomes" id="UP001530315"/>
    </source>
</evidence>
<dbReference type="GO" id="GO:0003723">
    <property type="term" value="F:RNA binding"/>
    <property type="evidence" value="ECO:0007669"/>
    <property type="project" value="UniProtKB-UniRule"/>
</dbReference>
<dbReference type="PROSITE" id="PS50102">
    <property type="entry name" value="RRM"/>
    <property type="match status" value="1"/>
</dbReference>
<dbReference type="Gene3D" id="3.30.70.330">
    <property type="match status" value="1"/>
</dbReference>
<feature type="region of interest" description="Disordered" evidence="3">
    <location>
        <begin position="76"/>
        <end position="111"/>
    </location>
</feature>
<evidence type="ECO:0000256" key="1">
    <source>
        <dbReference type="ARBA" id="ARBA00022884"/>
    </source>
</evidence>
<dbReference type="PANTHER" id="PTHR48027">
    <property type="entry name" value="HETEROGENEOUS NUCLEAR RIBONUCLEOPROTEIN 87F-RELATED"/>
    <property type="match status" value="1"/>
</dbReference>
<dbReference type="Proteomes" id="UP001530315">
    <property type="component" value="Unassembled WGS sequence"/>
</dbReference>
<evidence type="ECO:0000256" key="2">
    <source>
        <dbReference type="PROSITE-ProRule" id="PRU00176"/>
    </source>
</evidence>
<evidence type="ECO:0000256" key="3">
    <source>
        <dbReference type="SAM" id="MobiDB-lite"/>
    </source>
</evidence>
<accession>A0ABD3NMG3</accession>
<dbReference type="EMBL" id="JALLAZ020001326">
    <property type="protein sequence ID" value="KAL3776892.1"/>
    <property type="molecule type" value="Genomic_DNA"/>
</dbReference>
<dbReference type="InterPro" id="IPR012677">
    <property type="entry name" value="Nucleotide-bd_a/b_plait_sf"/>
</dbReference>
<comment type="caution">
    <text evidence="5">The sequence shown here is derived from an EMBL/GenBank/DDBJ whole genome shotgun (WGS) entry which is preliminary data.</text>
</comment>
<gene>
    <name evidence="5" type="ORF">ACHAW5_011014</name>
</gene>
<keyword evidence="6" id="KW-1185">Reference proteome</keyword>
<proteinExistence type="predicted"/>
<evidence type="ECO:0000313" key="5">
    <source>
        <dbReference type="EMBL" id="KAL3776892.1"/>
    </source>
</evidence>
<dbReference type="InterPro" id="IPR000504">
    <property type="entry name" value="RRM_dom"/>
</dbReference>
<reference evidence="5 6" key="1">
    <citation type="submission" date="2024-10" db="EMBL/GenBank/DDBJ databases">
        <title>Updated reference genomes for cyclostephanoid diatoms.</title>
        <authorList>
            <person name="Roberts W.R."/>
            <person name="Alverson A.J."/>
        </authorList>
    </citation>
    <scope>NUCLEOTIDE SEQUENCE [LARGE SCALE GENOMIC DNA]</scope>
    <source>
        <strain evidence="5 6">AJA276-08</strain>
    </source>
</reference>
<dbReference type="AlphaFoldDB" id="A0ABD3NMG3"/>
<feature type="domain" description="RRM" evidence="4">
    <location>
        <begin position="2"/>
        <end position="80"/>
    </location>
</feature>
<name>A0ABD3NMG3_9STRA</name>
<protein>
    <recommendedName>
        <fullName evidence="4">RRM domain-containing protein</fullName>
    </recommendedName>
</protein>
<dbReference type="SUPFAM" id="SSF54928">
    <property type="entry name" value="RNA-binding domain, RBD"/>
    <property type="match status" value="1"/>
</dbReference>
<dbReference type="InterPro" id="IPR052462">
    <property type="entry name" value="SLIRP/GR-RBP-like"/>
</dbReference>
<keyword evidence="1 2" id="KW-0694">RNA-binding</keyword>
<dbReference type="Pfam" id="PF00076">
    <property type="entry name" value="RRM_1"/>
    <property type="match status" value="1"/>
</dbReference>
<evidence type="ECO:0000259" key="4">
    <source>
        <dbReference type="PROSITE" id="PS50102"/>
    </source>
</evidence>
<dbReference type="InterPro" id="IPR035979">
    <property type="entry name" value="RBD_domain_sf"/>
</dbReference>
<organism evidence="5 6">
    <name type="scientific">Stephanodiscus triporus</name>
    <dbReference type="NCBI Taxonomy" id="2934178"/>
    <lineage>
        <taxon>Eukaryota</taxon>
        <taxon>Sar</taxon>
        <taxon>Stramenopiles</taxon>
        <taxon>Ochrophyta</taxon>
        <taxon>Bacillariophyta</taxon>
        <taxon>Coscinodiscophyceae</taxon>
        <taxon>Thalassiosirophycidae</taxon>
        <taxon>Stephanodiscales</taxon>
        <taxon>Stephanodiscaceae</taxon>
        <taxon>Stephanodiscus</taxon>
    </lineage>
</organism>
<sequence length="171" mass="18509">MVKLYISNLDCTITASRLRREFENFGKVTGVFIPTEPGAKKHKGFGFVTFADRTSAEDAISKMDRSKLDGRTLRVNESTPRGERPANFGRRGARGEAGCRRRGASDSVQTSSVSLNTSDWSLASGHSTFTPIDGTGSVPSTFTPIDGTGSVASRSYYMIFNSGWGYGDAKM</sequence>
<dbReference type="SMART" id="SM00360">
    <property type="entry name" value="RRM"/>
    <property type="match status" value="1"/>
</dbReference>